<evidence type="ECO:0000256" key="1">
    <source>
        <dbReference type="SAM" id="Coils"/>
    </source>
</evidence>
<keyword evidence="6" id="KW-1185">Reference proteome</keyword>
<evidence type="ECO:0008006" key="7">
    <source>
        <dbReference type="Google" id="ProtNLM"/>
    </source>
</evidence>
<dbReference type="InterPro" id="IPR011110">
    <property type="entry name" value="Reg_prop"/>
</dbReference>
<name>A0A1I4SKW5_9FLAO</name>
<dbReference type="RefSeq" id="WP_092905750.1">
    <property type="nucleotide sequence ID" value="NZ_FOUZ01000001.1"/>
</dbReference>
<dbReference type="Proteomes" id="UP000199149">
    <property type="component" value="Unassembled WGS sequence"/>
</dbReference>
<dbReference type="Gene3D" id="2.130.10.10">
    <property type="entry name" value="YVTN repeat-like/Quinoprotein amine dehydrogenase"/>
    <property type="match status" value="2"/>
</dbReference>
<dbReference type="PANTHER" id="PTHR34220:SF7">
    <property type="entry name" value="SENSOR HISTIDINE KINASE YPDA"/>
    <property type="match status" value="1"/>
</dbReference>
<dbReference type="InterPro" id="IPR011123">
    <property type="entry name" value="Y_Y_Y"/>
</dbReference>
<sequence>MLFRKYLLVFILLFCNQLIFSQFVYTKQYTYESGLPANEILSIYKDSRNFVWAGTRFGVFVKDMENFKMMKRFEKIQFNNIWTITEDSEHNIWLGSYGQGIVKFTGQNFEQINLAKGLVSDRVRKLFLDNDLMYVAAQGGISIIDSKSKKIYNPSFEKNNNLALEAVCFFKYKNKIYVATMDHGVFEVSKTKLKLVNSYNRILYSFLDKNILYLSSNDGVFSISIDDFLANKKTYKLLNSPLIRDSDASNKQQSVLFAGYDYISGNGIIGEINGDKLLNQTKNFKIDSEYPNKIFSNPADNLLYVSSLDKGIFEVHLNHFLDYKTIDNRKVIEIISINNLDYFLSPLGLYIKDEETYKKHVSNDDFYHFMQQNRPKYSDFINKKNKDFQEINYDLKVNELRFIRIIKHNSSFWISTNIGLFELDFDGHFKTYLPIRPYYFAFFKNQFIVANSVSGMLIFDDLYNLKYKNHPDSQINIPKDVVSICQNDKAVFFGSSLDGLFKYENGKFTSYLQTNQFKETKLKMIKCVGNNQLMVATEFSKVYVFDVVGEKLIKKNEIDIRKIGGENISSIDVFENKIVIGTNRNLLIIDGKRMFTINNEQGFVDKDIHSSIYDGKILSLGVENGYYDINLNQLIHQQNKPKKVIVTGLKVNDEKYSREKFLWFNLIDRHLKLKNNENNIFIDFSIVNVDFPLNYKYRYRINPQENWSESFNDEFIFFRNLNHGSYKIELEITDTNNGNKQIVELVSLKIAAPFYLNIYFILLSILTLGLIVYKYYSIKISTLNKFNNLKINQLKEKNKQENQRLLLERKLTETRLVALQSQMNPHFIFNVLNSIQYYILDNDVDNAINSLGRFSHLIRQMLNLSTKNEISLNEEIEFLKLYNEVENFRWQNKVNFVVDIANEVDIYKTKIPPMLLQPIVENAFVHAFNQSYVNPTITLNVTHKEKYFVIKIEDNGKGFSKNIDSNKTHESKALKIIMARLHLLNNDKNDDVSIFSDENGTIVTMLLNVDWNNSLA</sequence>
<organism evidence="5 6">
    <name type="scientific">Algoriella xinjiangensis</name>
    <dbReference type="NCBI Taxonomy" id="684065"/>
    <lineage>
        <taxon>Bacteria</taxon>
        <taxon>Pseudomonadati</taxon>
        <taxon>Bacteroidota</taxon>
        <taxon>Flavobacteriia</taxon>
        <taxon>Flavobacteriales</taxon>
        <taxon>Weeksellaceae</taxon>
        <taxon>Algoriella</taxon>
    </lineage>
</organism>
<dbReference type="InterPro" id="IPR011047">
    <property type="entry name" value="Quinoprotein_ADH-like_sf"/>
</dbReference>
<dbReference type="InterPro" id="IPR010559">
    <property type="entry name" value="Sig_transdc_His_kin_internal"/>
</dbReference>
<dbReference type="SUPFAM" id="SSF50998">
    <property type="entry name" value="Quinoprotein alcohol dehydrogenase-like"/>
    <property type="match status" value="2"/>
</dbReference>
<dbReference type="InterPro" id="IPR036890">
    <property type="entry name" value="HATPase_C_sf"/>
</dbReference>
<dbReference type="OrthoDB" id="9809670at2"/>
<dbReference type="Gene3D" id="3.30.565.10">
    <property type="entry name" value="Histidine kinase-like ATPase, C-terminal domain"/>
    <property type="match status" value="1"/>
</dbReference>
<keyword evidence="2" id="KW-0472">Membrane</keyword>
<dbReference type="Pfam" id="PF07494">
    <property type="entry name" value="Reg_prop"/>
    <property type="match status" value="2"/>
</dbReference>
<keyword evidence="1" id="KW-0175">Coiled coil</keyword>
<dbReference type="GO" id="GO:0000155">
    <property type="term" value="F:phosphorelay sensor kinase activity"/>
    <property type="evidence" value="ECO:0007669"/>
    <property type="project" value="InterPro"/>
</dbReference>
<dbReference type="STRING" id="684065.SAMN05421738_101254"/>
<dbReference type="InterPro" id="IPR013783">
    <property type="entry name" value="Ig-like_fold"/>
</dbReference>
<dbReference type="PANTHER" id="PTHR34220">
    <property type="entry name" value="SENSOR HISTIDINE KINASE YPDA"/>
    <property type="match status" value="1"/>
</dbReference>
<reference evidence="6" key="1">
    <citation type="submission" date="2016-10" db="EMBL/GenBank/DDBJ databases">
        <authorList>
            <person name="Varghese N."/>
            <person name="Submissions S."/>
        </authorList>
    </citation>
    <scope>NUCLEOTIDE SEQUENCE [LARGE SCALE GENOMIC DNA]</scope>
    <source>
        <strain evidence="6">XJ109</strain>
    </source>
</reference>
<evidence type="ECO:0000313" key="5">
    <source>
        <dbReference type="EMBL" id="SFM65158.1"/>
    </source>
</evidence>
<accession>A0A1I4SKW5</accession>
<proteinExistence type="predicted"/>
<evidence type="ECO:0000313" key="6">
    <source>
        <dbReference type="Proteomes" id="UP000199149"/>
    </source>
</evidence>
<dbReference type="Pfam" id="PF06580">
    <property type="entry name" value="His_kinase"/>
    <property type="match status" value="1"/>
</dbReference>
<feature type="transmembrane region" description="Helical" evidence="2">
    <location>
        <begin position="754"/>
        <end position="776"/>
    </location>
</feature>
<feature type="domain" description="Two component regulator three Y" evidence="4">
    <location>
        <begin position="690"/>
        <end position="750"/>
    </location>
</feature>
<dbReference type="InterPro" id="IPR050640">
    <property type="entry name" value="Bact_2-comp_sensor_kinase"/>
</dbReference>
<protein>
    <recommendedName>
        <fullName evidence="7">Signal transduction histidine kinase internal region domain-containing protein</fullName>
    </recommendedName>
</protein>
<dbReference type="Gene3D" id="2.60.40.10">
    <property type="entry name" value="Immunoglobulins"/>
    <property type="match status" value="1"/>
</dbReference>
<evidence type="ECO:0000259" key="3">
    <source>
        <dbReference type="Pfam" id="PF06580"/>
    </source>
</evidence>
<keyword evidence="2" id="KW-1133">Transmembrane helix</keyword>
<dbReference type="InterPro" id="IPR015943">
    <property type="entry name" value="WD40/YVTN_repeat-like_dom_sf"/>
</dbReference>
<dbReference type="SUPFAM" id="SSF55874">
    <property type="entry name" value="ATPase domain of HSP90 chaperone/DNA topoisomerase II/histidine kinase"/>
    <property type="match status" value="1"/>
</dbReference>
<dbReference type="Pfam" id="PF07495">
    <property type="entry name" value="Y_Y_Y"/>
    <property type="match status" value="1"/>
</dbReference>
<dbReference type="AlphaFoldDB" id="A0A1I4SKW5"/>
<feature type="domain" description="Signal transduction histidine kinase internal region" evidence="3">
    <location>
        <begin position="815"/>
        <end position="893"/>
    </location>
</feature>
<evidence type="ECO:0000256" key="2">
    <source>
        <dbReference type="SAM" id="Phobius"/>
    </source>
</evidence>
<dbReference type="GO" id="GO:0016020">
    <property type="term" value="C:membrane"/>
    <property type="evidence" value="ECO:0007669"/>
    <property type="project" value="InterPro"/>
</dbReference>
<dbReference type="EMBL" id="FOUZ01000001">
    <property type="protein sequence ID" value="SFM65158.1"/>
    <property type="molecule type" value="Genomic_DNA"/>
</dbReference>
<gene>
    <name evidence="5" type="ORF">SAMN05421738_101254</name>
</gene>
<feature type="coiled-coil region" evidence="1">
    <location>
        <begin position="784"/>
        <end position="811"/>
    </location>
</feature>
<keyword evidence="2" id="KW-0812">Transmembrane</keyword>
<evidence type="ECO:0000259" key="4">
    <source>
        <dbReference type="Pfam" id="PF07495"/>
    </source>
</evidence>